<evidence type="ECO:0000313" key="7">
    <source>
        <dbReference type="Proteomes" id="UP000515317"/>
    </source>
</evidence>
<keyword evidence="3" id="KW-0998">Cell outer membrane</keyword>
<keyword evidence="7" id="KW-1185">Reference proteome</keyword>
<reference evidence="6 7" key="1">
    <citation type="submission" date="2020-08" db="EMBL/GenBank/DDBJ databases">
        <title>Genome sequence of Rhizobiales bacterium strain IZ6.</title>
        <authorList>
            <person name="Nakai R."/>
            <person name="Naganuma T."/>
        </authorList>
    </citation>
    <scope>NUCLEOTIDE SEQUENCE [LARGE SCALE GENOMIC DNA]</scope>
    <source>
        <strain evidence="6 7">IZ6</strain>
    </source>
</reference>
<dbReference type="EMBL" id="AP023361">
    <property type="protein sequence ID" value="BCJ90634.1"/>
    <property type="molecule type" value="Genomic_DNA"/>
</dbReference>
<dbReference type="RefSeq" id="WP_222877253.1">
    <property type="nucleotide sequence ID" value="NZ_AP023361.1"/>
</dbReference>
<dbReference type="InterPro" id="IPR037873">
    <property type="entry name" value="BamE-like"/>
</dbReference>
<dbReference type="InterPro" id="IPR007450">
    <property type="entry name" value="BamE_dom"/>
</dbReference>
<gene>
    <name evidence="6" type="ORF">IZ6_13690</name>
</gene>
<protein>
    <recommendedName>
        <fullName evidence="5">Outer membrane protein assembly factor BamE domain-containing protein</fullName>
    </recommendedName>
</protein>
<evidence type="ECO:0000256" key="1">
    <source>
        <dbReference type="ARBA" id="ARBA00022729"/>
    </source>
</evidence>
<dbReference type="GO" id="GO:1990063">
    <property type="term" value="C:Bam protein complex"/>
    <property type="evidence" value="ECO:0007669"/>
    <property type="project" value="TreeGrafter"/>
</dbReference>
<dbReference type="AlphaFoldDB" id="A0A6S6QJY6"/>
<name>A0A6S6QJY6_9HYPH</name>
<keyword evidence="2" id="KW-0472">Membrane</keyword>
<evidence type="ECO:0000313" key="6">
    <source>
        <dbReference type="EMBL" id="BCJ90634.1"/>
    </source>
</evidence>
<feature type="chain" id="PRO_5027671417" description="Outer membrane protein assembly factor BamE domain-containing protein" evidence="4">
    <location>
        <begin position="23"/>
        <end position="143"/>
    </location>
</feature>
<feature type="signal peptide" evidence="4">
    <location>
        <begin position="1"/>
        <end position="22"/>
    </location>
</feature>
<sequence length="143" mass="15804">MRTSLRRIAVPVAAALALSACQSVSTTQVRGYMPSEDAISQITPGSSQEQVMVVLGTPTTTATVAGEVYYYISQTEKRTMRFMKPTVTDRRVVAVYFDKERRVERVANYGLQDGVVFDFISRKTPTTGTERSLVGQLLGLINF</sequence>
<dbReference type="Pfam" id="PF04355">
    <property type="entry name" value="BamE"/>
    <property type="match status" value="1"/>
</dbReference>
<dbReference type="PROSITE" id="PS51257">
    <property type="entry name" value="PROKAR_LIPOPROTEIN"/>
    <property type="match status" value="1"/>
</dbReference>
<evidence type="ECO:0000256" key="4">
    <source>
        <dbReference type="SAM" id="SignalP"/>
    </source>
</evidence>
<dbReference type="Proteomes" id="UP000515317">
    <property type="component" value="Chromosome"/>
</dbReference>
<accession>A0A6S6QJY6</accession>
<keyword evidence="1 4" id="KW-0732">Signal</keyword>
<evidence type="ECO:0000259" key="5">
    <source>
        <dbReference type="Pfam" id="PF04355"/>
    </source>
</evidence>
<proteinExistence type="predicted"/>
<dbReference type="PANTHER" id="PTHR37482">
    <property type="entry name" value="OUTER MEMBRANE PROTEIN ASSEMBLY FACTOR BAME"/>
    <property type="match status" value="1"/>
</dbReference>
<dbReference type="InterPro" id="IPR026592">
    <property type="entry name" value="BamE"/>
</dbReference>
<evidence type="ECO:0000256" key="2">
    <source>
        <dbReference type="ARBA" id="ARBA00023136"/>
    </source>
</evidence>
<dbReference type="GO" id="GO:0043165">
    <property type="term" value="P:Gram-negative-bacterium-type cell outer membrane assembly"/>
    <property type="evidence" value="ECO:0007669"/>
    <property type="project" value="TreeGrafter"/>
</dbReference>
<dbReference type="KEGG" id="tso:IZ6_13690"/>
<evidence type="ECO:0000256" key="3">
    <source>
        <dbReference type="ARBA" id="ARBA00023237"/>
    </source>
</evidence>
<dbReference type="GO" id="GO:0030674">
    <property type="term" value="F:protein-macromolecule adaptor activity"/>
    <property type="evidence" value="ECO:0007669"/>
    <property type="project" value="TreeGrafter"/>
</dbReference>
<dbReference type="GO" id="GO:0051205">
    <property type="term" value="P:protein insertion into membrane"/>
    <property type="evidence" value="ECO:0007669"/>
    <property type="project" value="TreeGrafter"/>
</dbReference>
<feature type="domain" description="Outer membrane protein assembly factor BamE" evidence="5">
    <location>
        <begin position="31"/>
        <end position="105"/>
    </location>
</feature>
<dbReference type="Gene3D" id="3.30.1450.10">
    <property type="match status" value="1"/>
</dbReference>
<organism evidence="6 7">
    <name type="scientific">Terrihabitans soli</name>
    <dbReference type="NCBI Taxonomy" id="708113"/>
    <lineage>
        <taxon>Bacteria</taxon>
        <taxon>Pseudomonadati</taxon>
        <taxon>Pseudomonadota</taxon>
        <taxon>Alphaproteobacteria</taxon>
        <taxon>Hyphomicrobiales</taxon>
        <taxon>Terrihabitans</taxon>
    </lineage>
</organism>
<dbReference type="PANTHER" id="PTHR37482:SF1">
    <property type="entry name" value="OUTER MEMBRANE PROTEIN ASSEMBLY FACTOR BAME"/>
    <property type="match status" value="1"/>
</dbReference>